<evidence type="ECO:0000313" key="1">
    <source>
        <dbReference type="EMBL" id="JAP10777.1"/>
    </source>
</evidence>
<sequence>MTFSSGNVQLFGETYLPLKCQQALPRVVNRILKVQDRCASYGKNTRILFSNSSMNEIYNALPPITCSHTQSSWM</sequence>
<name>A0A0V0GSW9_SOLCH</name>
<dbReference type="AlphaFoldDB" id="A0A0V0GSW9"/>
<proteinExistence type="predicted"/>
<accession>A0A0V0GSW9</accession>
<dbReference type="EMBL" id="GEDG01032509">
    <property type="protein sequence ID" value="JAP10777.1"/>
    <property type="molecule type" value="Transcribed_RNA"/>
</dbReference>
<reference evidence="1" key="1">
    <citation type="submission" date="2015-12" db="EMBL/GenBank/DDBJ databases">
        <title>Gene expression during late stages of embryo sac development: a critical building block for successful pollen-pistil interactions.</title>
        <authorList>
            <person name="Liu Y."/>
            <person name="Joly V."/>
            <person name="Sabar M."/>
            <person name="Matton D.P."/>
        </authorList>
    </citation>
    <scope>NUCLEOTIDE SEQUENCE</scope>
</reference>
<protein>
    <submittedName>
        <fullName evidence="1">Putative ovule protein</fullName>
    </submittedName>
</protein>
<organism evidence="1">
    <name type="scientific">Solanum chacoense</name>
    <name type="common">Chaco potato</name>
    <dbReference type="NCBI Taxonomy" id="4108"/>
    <lineage>
        <taxon>Eukaryota</taxon>
        <taxon>Viridiplantae</taxon>
        <taxon>Streptophyta</taxon>
        <taxon>Embryophyta</taxon>
        <taxon>Tracheophyta</taxon>
        <taxon>Spermatophyta</taxon>
        <taxon>Magnoliopsida</taxon>
        <taxon>eudicotyledons</taxon>
        <taxon>Gunneridae</taxon>
        <taxon>Pentapetalae</taxon>
        <taxon>asterids</taxon>
        <taxon>lamiids</taxon>
        <taxon>Solanales</taxon>
        <taxon>Solanaceae</taxon>
        <taxon>Solanoideae</taxon>
        <taxon>Solaneae</taxon>
        <taxon>Solanum</taxon>
    </lineage>
</organism>